<keyword evidence="6" id="KW-0560">Oxidoreductase</keyword>
<keyword evidence="4" id="KW-0274">FAD</keyword>
<dbReference type="SUPFAM" id="SSF55424">
    <property type="entry name" value="FAD/NAD-linked reductases, dimerisation (C-terminal) domain"/>
    <property type="match status" value="1"/>
</dbReference>
<evidence type="ECO:0000256" key="5">
    <source>
        <dbReference type="ARBA" id="ARBA00022946"/>
    </source>
</evidence>
<name>A0ABY4MY19_9MICO</name>
<dbReference type="Gene3D" id="3.30.390.30">
    <property type="match status" value="1"/>
</dbReference>
<gene>
    <name evidence="11" type="ORF">M3M28_08490</name>
</gene>
<evidence type="ECO:0000256" key="4">
    <source>
        <dbReference type="ARBA" id="ARBA00022827"/>
    </source>
</evidence>
<accession>A0ABY4MY19</accession>
<keyword evidence="5" id="KW-0809">Transit peptide</keyword>
<dbReference type="PANTHER" id="PTHR43557">
    <property type="entry name" value="APOPTOSIS-INDUCING FACTOR 1"/>
    <property type="match status" value="1"/>
</dbReference>
<sequence>MTEQNTTSASELDATAIGVHTDEVAERYDHVIVGAGMAGASAIAGIRAESVDATIGMFGADISAPIYRPDLSKTLWVDADATIEASLMISGAEGSESAPDSSTRIHLGIEVEAIHPDAHEIELADGRRVGFGTLLLATGAEPRAVAGVEPGPRVIEYRTVSDYRRLRELAAPGAHIVVVGGGFVGSEVAAVLSVNEVRVTLVASAVPVLTHRLPAALAEAITTEYGKHDAEVVAGRLKGVTATDDGVTVTLEDGTELSADAVVVGVGVTPRTALAEAAGLTVRDGIVVDEQLRASAADVFAAGDVARYPDARLGERRVEHANAAETQGKLAGRNMAGADKPYRTTPFFWSDMYDYGYEAVGELDTRHTVVEDYATGDDGAPDYTTGVVYYVDDAGHVRGVLLWNVWDSVQLARELVERTASEPVADPATLRGAIPLP</sequence>
<dbReference type="PRINTS" id="PR00368">
    <property type="entry name" value="FADPNR"/>
</dbReference>
<proteinExistence type="predicted"/>
<feature type="domain" description="FAD/NAD(P)-binding" evidence="9">
    <location>
        <begin position="28"/>
        <end position="328"/>
    </location>
</feature>
<dbReference type="SUPFAM" id="SSF51905">
    <property type="entry name" value="FAD/NAD(P)-binding domain"/>
    <property type="match status" value="1"/>
</dbReference>
<dbReference type="Gene3D" id="3.50.50.60">
    <property type="entry name" value="FAD/NAD(P)-binding domain"/>
    <property type="match status" value="2"/>
</dbReference>
<evidence type="ECO:0000256" key="8">
    <source>
        <dbReference type="ARBA" id="ARBA00047786"/>
    </source>
</evidence>
<dbReference type="InterPro" id="IPR029324">
    <property type="entry name" value="AIF_C"/>
</dbReference>
<reference evidence="11" key="1">
    <citation type="submission" date="2022-05" db="EMBL/GenBank/DDBJ databases">
        <title>Complete genome sequence of toluene-degrading Gulosibacter sediminis strain ACHW.36C.</title>
        <authorList>
            <person name="Wai A.C."/>
            <person name="Lai G.K."/>
            <person name="Griffin S.D."/>
            <person name="Leung F.C."/>
        </authorList>
    </citation>
    <scope>NUCLEOTIDE SEQUENCE [LARGE SCALE GENOMIC DNA]</scope>
    <source>
        <strain evidence="11">ACHW.36C</strain>
    </source>
</reference>
<dbReference type="PANTHER" id="PTHR43557:SF4">
    <property type="entry name" value="APOPTOSIS-INDUCING FACTOR 1, MITOCHONDRIAL"/>
    <property type="match status" value="1"/>
</dbReference>
<dbReference type="InterPro" id="IPR023753">
    <property type="entry name" value="FAD/NAD-binding_dom"/>
</dbReference>
<evidence type="ECO:0000259" key="10">
    <source>
        <dbReference type="Pfam" id="PF14721"/>
    </source>
</evidence>
<feature type="domain" description="Mitochondrial apoptosis-inducing factor C-terminal" evidence="10">
    <location>
        <begin position="379"/>
        <end position="417"/>
    </location>
</feature>
<evidence type="ECO:0000256" key="6">
    <source>
        <dbReference type="ARBA" id="ARBA00023002"/>
    </source>
</evidence>
<keyword evidence="3" id="KW-0053">Apoptosis</keyword>
<comment type="catalytic activity">
    <reaction evidence="8">
        <text>A + NADH + H(+) = AH2 + NAD(+)</text>
        <dbReference type="Rhea" id="RHEA:11356"/>
        <dbReference type="ChEBI" id="CHEBI:13193"/>
        <dbReference type="ChEBI" id="CHEBI:15378"/>
        <dbReference type="ChEBI" id="CHEBI:17499"/>
        <dbReference type="ChEBI" id="CHEBI:57540"/>
        <dbReference type="ChEBI" id="CHEBI:57945"/>
    </reaction>
</comment>
<organism evidence="11">
    <name type="scientific">Gulosibacter sediminis</name>
    <dbReference type="NCBI Taxonomy" id="1729695"/>
    <lineage>
        <taxon>Bacteria</taxon>
        <taxon>Bacillati</taxon>
        <taxon>Actinomycetota</taxon>
        <taxon>Actinomycetes</taxon>
        <taxon>Micrococcales</taxon>
        <taxon>Microbacteriaceae</taxon>
        <taxon>Gulosibacter</taxon>
    </lineage>
</organism>
<evidence type="ECO:0000256" key="2">
    <source>
        <dbReference type="ARBA" id="ARBA00022630"/>
    </source>
</evidence>
<dbReference type="InterPro" id="IPR036188">
    <property type="entry name" value="FAD/NAD-bd_sf"/>
</dbReference>
<keyword evidence="7" id="KW-0520">NAD</keyword>
<evidence type="ECO:0000256" key="1">
    <source>
        <dbReference type="ARBA" id="ARBA00001974"/>
    </source>
</evidence>
<dbReference type="EMBL" id="CP097160">
    <property type="protein sequence ID" value="UQN14092.1"/>
    <property type="molecule type" value="Genomic_DNA"/>
</dbReference>
<dbReference type="SMART" id="SM01353">
    <property type="entry name" value="AIF_C"/>
    <property type="match status" value="1"/>
</dbReference>
<dbReference type="PRINTS" id="PR00411">
    <property type="entry name" value="PNDRDTASEI"/>
</dbReference>
<comment type="cofactor">
    <cofactor evidence="1">
        <name>FAD</name>
        <dbReference type="ChEBI" id="CHEBI:57692"/>
    </cofactor>
</comment>
<evidence type="ECO:0000256" key="3">
    <source>
        <dbReference type="ARBA" id="ARBA00022703"/>
    </source>
</evidence>
<evidence type="ECO:0000259" key="9">
    <source>
        <dbReference type="Pfam" id="PF07992"/>
    </source>
</evidence>
<evidence type="ECO:0000256" key="7">
    <source>
        <dbReference type="ARBA" id="ARBA00023027"/>
    </source>
</evidence>
<feature type="domain" description="Mitochondrial apoptosis-inducing factor C-terminal" evidence="10">
    <location>
        <begin position="331"/>
        <end position="374"/>
    </location>
</feature>
<evidence type="ECO:0000313" key="11">
    <source>
        <dbReference type="EMBL" id="UQN14092.1"/>
    </source>
</evidence>
<protein>
    <submittedName>
        <fullName evidence="11">FAD-dependent oxidoreductase</fullName>
    </submittedName>
</protein>
<keyword evidence="2" id="KW-0285">Flavoprotein</keyword>
<dbReference type="InterPro" id="IPR016156">
    <property type="entry name" value="FAD/NAD-linked_Rdtase_dimer_sf"/>
</dbReference>
<dbReference type="Pfam" id="PF14721">
    <property type="entry name" value="AIF_C"/>
    <property type="match status" value="2"/>
</dbReference>
<dbReference type="InterPro" id="IPR050446">
    <property type="entry name" value="FAD-oxidoreductase/Apoptosis"/>
</dbReference>
<dbReference type="Pfam" id="PF07992">
    <property type="entry name" value="Pyr_redox_2"/>
    <property type="match status" value="1"/>
</dbReference>